<organism evidence="3 4">
    <name type="scientific">Streptomyces natalensis ATCC 27448</name>
    <dbReference type="NCBI Taxonomy" id="1240678"/>
    <lineage>
        <taxon>Bacteria</taxon>
        <taxon>Bacillati</taxon>
        <taxon>Actinomycetota</taxon>
        <taxon>Actinomycetes</taxon>
        <taxon>Kitasatosporales</taxon>
        <taxon>Streptomycetaceae</taxon>
        <taxon>Streptomyces</taxon>
    </lineage>
</organism>
<keyword evidence="4" id="KW-1185">Reference proteome</keyword>
<feature type="region of interest" description="Disordered" evidence="1">
    <location>
        <begin position="287"/>
        <end position="309"/>
    </location>
</feature>
<keyword evidence="2" id="KW-0812">Transmembrane</keyword>
<feature type="region of interest" description="Disordered" evidence="1">
    <location>
        <begin position="107"/>
        <end position="126"/>
    </location>
</feature>
<comment type="caution">
    <text evidence="3">The sequence shown here is derived from an EMBL/GenBank/DDBJ whole genome shotgun (WGS) entry which is preliminary data.</text>
</comment>
<reference evidence="3 4" key="1">
    <citation type="submission" date="2014-09" db="EMBL/GenBank/DDBJ databases">
        <title>Draft genome sequence of Streptomyces natalensis ATCC 27448, producer of the antifungal pimaricin.</title>
        <authorList>
            <person name="Mendes M.V."/>
            <person name="Beites T."/>
            <person name="Pires S."/>
            <person name="Santos C.L."/>
            <person name="Moradas-Ferreira P."/>
        </authorList>
    </citation>
    <scope>NUCLEOTIDE SEQUENCE [LARGE SCALE GENOMIC DNA]</scope>
    <source>
        <strain evidence="3 4">ATCC 27448</strain>
    </source>
</reference>
<feature type="region of interest" description="Disordered" evidence="1">
    <location>
        <begin position="172"/>
        <end position="201"/>
    </location>
</feature>
<sequence length="309" mass="33027">MPDVPGNPNQPANIRRKPLAPLPDELTGPVRDFVCALRRMHGELGYSLKDLQGQLPASRSSLSRYLRGQSLPDERLLVQWCKLSFTGEDRLPALIELLHRAYEAAEGTPSPAAGQGSEQAAETVVEPVAQSQTVAGPEGQGAAAPRRRWALVLAVVGTVAVLAAAAFTVPALTGSGTEGPQRTGGPQKAVGPQGTATGTGPATITVHNVERACQHSRIDYCALGLVRDPYRPYRRSNVVGHVWHGDVLHARCRIANGVTVTDEVGGHSSMWVQVDHDGKQAWLPGIRTRPEQLDNNDLPSCPDSSLPRP</sequence>
<accession>A0A0D7CVR0</accession>
<dbReference type="SUPFAM" id="SSF47413">
    <property type="entry name" value="lambda repressor-like DNA-binding domains"/>
    <property type="match status" value="1"/>
</dbReference>
<dbReference type="GO" id="GO:0003677">
    <property type="term" value="F:DNA binding"/>
    <property type="evidence" value="ECO:0007669"/>
    <property type="project" value="InterPro"/>
</dbReference>
<dbReference type="CDD" id="cd00093">
    <property type="entry name" value="HTH_XRE"/>
    <property type="match status" value="1"/>
</dbReference>
<keyword evidence="2" id="KW-0472">Membrane</keyword>
<dbReference type="InterPro" id="IPR001387">
    <property type="entry name" value="Cro/C1-type_HTH"/>
</dbReference>
<gene>
    <name evidence="3" type="ORF">SNA_02810</name>
</gene>
<dbReference type="InterPro" id="IPR010982">
    <property type="entry name" value="Lambda_DNA-bd_dom_sf"/>
</dbReference>
<evidence type="ECO:0000313" key="3">
    <source>
        <dbReference type="EMBL" id="KIZ19467.1"/>
    </source>
</evidence>
<dbReference type="EMBL" id="JRKI01000003">
    <property type="protein sequence ID" value="KIZ19467.1"/>
    <property type="molecule type" value="Genomic_DNA"/>
</dbReference>
<dbReference type="PATRIC" id="fig|1240678.4.peg.595"/>
<protein>
    <recommendedName>
        <fullName evidence="5">HTH cro/C1-type domain-containing protein</fullName>
    </recommendedName>
</protein>
<name>A0A0D7CVR0_9ACTN</name>
<evidence type="ECO:0000313" key="4">
    <source>
        <dbReference type="Proteomes" id="UP000032458"/>
    </source>
</evidence>
<dbReference type="RefSeq" id="WP_030066379.1">
    <property type="nucleotide sequence ID" value="NZ_JRKI01000003.1"/>
</dbReference>
<proteinExistence type="predicted"/>
<evidence type="ECO:0008006" key="5">
    <source>
        <dbReference type="Google" id="ProtNLM"/>
    </source>
</evidence>
<evidence type="ECO:0000256" key="2">
    <source>
        <dbReference type="SAM" id="Phobius"/>
    </source>
</evidence>
<feature type="compositionally biased region" description="Low complexity" evidence="1">
    <location>
        <begin position="191"/>
        <end position="201"/>
    </location>
</feature>
<evidence type="ECO:0000256" key="1">
    <source>
        <dbReference type="SAM" id="MobiDB-lite"/>
    </source>
</evidence>
<dbReference type="AlphaFoldDB" id="A0A0D7CVR0"/>
<keyword evidence="2" id="KW-1133">Transmembrane helix</keyword>
<feature type="region of interest" description="Disordered" evidence="1">
    <location>
        <begin position="1"/>
        <end position="23"/>
    </location>
</feature>
<dbReference type="Proteomes" id="UP000032458">
    <property type="component" value="Unassembled WGS sequence"/>
</dbReference>
<feature type="transmembrane region" description="Helical" evidence="2">
    <location>
        <begin position="149"/>
        <end position="172"/>
    </location>
</feature>